<accession>A0A0C3D7D6</accession>
<feature type="non-terminal residue" evidence="2">
    <location>
        <position position="1"/>
    </location>
</feature>
<reference evidence="3" key="2">
    <citation type="submission" date="2015-01" db="EMBL/GenBank/DDBJ databases">
        <title>Evolutionary Origins and Diversification of the Mycorrhizal Mutualists.</title>
        <authorList>
            <consortium name="DOE Joint Genome Institute"/>
            <consortium name="Mycorrhizal Genomics Consortium"/>
            <person name="Kohler A."/>
            <person name="Kuo A."/>
            <person name="Nagy L.G."/>
            <person name="Floudas D."/>
            <person name="Copeland A."/>
            <person name="Barry K.W."/>
            <person name="Cichocki N."/>
            <person name="Veneault-Fourrey C."/>
            <person name="LaButti K."/>
            <person name="Lindquist E.A."/>
            <person name="Lipzen A."/>
            <person name="Lundell T."/>
            <person name="Morin E."/>
            <person name="Murat C."/>
            <person name="Riley R."/>
            <person name="Ohm R."/>
            <person name="Sun H."/>
            <person name="Tunlid A."/>
            <person name="Henrissat B."/>
            <person name="Grigoriev I.V."/>
            <person name="Hibbett D.S."/>
            <person name="Martin F."/>
        </authorList>
    </citation>
    <scope>NUCLEOTIDE SEQUENCE [LARGE SCALE GENOMIC DNA]</scope>
    <source>
        <strain evidence="3">Foug A</strain>
    </source>
</reference>
<dbReference type="EMBL" id="KN822112">
    <property type="protein sequence ID" value="KIM56645.1"/>
    <property type="molecule type" value="Genomic_DNA"/>
</dbReference>
<evidence type="ECO:0000259" key="1">
    <source>
        <dbReference type="Pfam" id="PF08083"/>
    </source>
</evidence>
<dbReference type="STRING" id="1036808.A0A0C3D7D6"/>
<dbReference type="GO" id="GO:0005682">
    <property type="term" value="C:U5 snRNP"/>
    <property type="evidence" value="ECO:0007669"/>
    <property type="project" value="TreeGrafter"/>
</dbReference>
<dbReference type="GO" id="GO:0030623">
    <property type="term" value="F:U5 snRNA binding"/>
    <property type="evidence" value="ECO:0007669"/>
    <property type="project" value="TreeGrafter"/>
</dbReference>
<feature type="non-terminal residue" evidence="2">
    <location>
        <position position="263"/>
    </location>
</feature>
<dbReference type="GO" id="GO:0030619">
    <property type="term" value="F:U1 snRNA binding"/>
    <property type="evidence" value="ECO:0007669"/>
    <property type="project" value="TreeGrafter"/>
</dbReference>
<dbReference type="GO" id="GO:0017070">
    <property type="term" value="F:U6 snRNA binding"/>
    <property type="evidence" value="ECO:0007669"/>
    <property type="project" value="TreeGrafter"/>
</dbReference>
<gene>
    <name evidence="2" type="ORF">SCLCIDRAFT_72368</name>
</gene>
<dbReference type="InParanoid" id="A0A0C3D7D6"/>
<dbReference type="PANTHER" id="PTHR11140">
    <property type="entry name" value="PRE-MRNA SPLICING FACTOR PRP8"/>
    <property type="match status" value="1"/>
</dbReference>
<organism evidence="2 3">
    <name type="scientific">Scleroderma citrinum Foug A</name>
    <dbReference type="NCBI Taxonomy" id="1036808"/>
    <lineage>
        <taxon>Eukaryota</taxon>
        <taxon>Fungi</taxon>
        <taxon>Dikarya</taxon>
        <taxon>Basidiomycota</taxon>
        <taxon>Agaricomycotina</taxon>
        <taxon>Agaricomycetes</taxon>
        <taxon>Agaricomycetidae</taxon>
        <taxon>Boletales</taxon>
        <taxon>Sclerodermatineae</taxon>
        <taxon>Sclerodermataceae</taxon>
        <taxon>Scleroderma</taxon>
    </lineage>
</organism>
<evidence type="ECO:0000313" key="2">
    <source>
        <dbReference type="EMBL" id="KIM56645.1"/>
    </source>
</evidence>
<feature type="domain" description="PROCN" evidence="1">
    <location>
        <begin position="209"/>
        <end position="263"/>
    </location>
</feature>
<dbReference type="GO" id="GO:0030620">
    <property type="term" value="F:U2 snRNA binding"/>
    <property type="evidence" value="ECO:0007669"/>
    <property type="project" value="TreeGrafter"/>
</dbReference>
<dbReference type="HOGENOM" id="CLU_1113608_0_0_1"/>
<dbReference type="InterPro" id="IPR027652">
    <property type="entry name" value="PRP8"/>
</dbReference>
<dbReference type="Pfam" id="PF08083">
    <property type="entry name" value="PROCN"/>
    <property type="match status" value="1"/>
</dbReference>
<dbReference type="GO" id="GO:0097157">
    <property type="term" value="F:pre-mRNA intronic binding"/>
    <property type="evidence" value="ECO:0007669"/>
    <property type="project" value="TreeGrafter"/>
</dbReference>
<dbReference type="GO" id="GO:0000244">
    <property type="term" value="P:spliceosomal tri-snRNP complex assembly"/>
    <property type="evidence" value="ECO:0007669"/>
    <property type="project" value="TreeGrafter"/>
</dbReference>
<proteinExistence type="predicted"/>
<dbReference type="InterPro" id="IPR012592">
    <property type="entry name" value="PROCN"/>
</dbReference>
<dbReference type="GO" id="GO:0071013">
    <property type="term" value="C:catalytic step 2 spliceosome"/>
    <property type="evidence" value="ECO:0007669"/>
    <property type="project" value="TreeGrafter"/>
</dbReference>
<dbReference type="Proteomes" id="UP000053989">
    <property type="component" value="Unassembled WGS sequence"/>
</dbReference>
<dbReference type="AlphaFoldDB" id="A0A0C3D7D6"/>
<reference evidence="2 3" key="1">
    <citation type="submission" date="2014-04" db="EMBL/GenBank/DDBJ databases">
        <authorList>
            <consortium name="DOE Joint Genome Institute"/>
            <person name="Kuo A."/>
            <person name="Kohler A."/>
            <person name="Nagy L.G."/>
            <person name="Floudas D."/>
            <person name="Copeland A."/>
            <person name="Barry K.W."/>
            <person name="Cichocki N."/>
            <person name="Veneault-Fourrey C."/>
            <person name="LaButti K."/>
            <person name="Lindquist E.A."/>
            <person name="Lipzen A."/>
            <person name="Lundell T."/>
            <person name="Morin E."/>
            <person name="Murat C."/>
            <person name="Sun H."/>
            <person name="Tunlid A."/>
            <person name="Henrissat B."/>
            <person name="Grigoriev I.V."/>
            <person name="Hibbett D.S."/>
            <person name="Martin F."/>
            <person name="Nordberg H.P."/>
            <person name="Cantor M.N."/>
            <person name="Hua S.X."/>
        </authorList>
    </citation>
    <scope>NUCLEOTIDE SEQUENCE [LARGE SCALE GENOMIC DNA]</scope>
    <source>
        <strain evidence="2 3">Foug A</strain>
    </source>
</reference>
<keyword evidence="3" id="KW-1185">Reference proteome</keyword>
<dbReference type="PANTHER" id="PTHR11140:SF0">
    <property type="entry name" value="PRE-MRNA-PROCESSING-SPLICING FACTOR 8"/>
    <property type="match status" value="1"/>
</dbReference>
<name>A0A0C3D7D6_9AGAM</name>
<protein>
    <recommendedName>
        <fullName evidence="1">PROCN domain-containing protein</fullName>
    </recommendedName>
</protein>
<sequence>EDVCIIDWFYDPKPLIDTPTVNGPSYCYWSLTLPVMANLYCLGHTLLSDRPDNNASYLFDTKSFFTAKALNMAIPGGPKFEPLYRDMDTFDEDWNKFNDINKVIIQQQIRMEYRVAFPHLYNLLPTSVHLLPYHHLKNVYIHMDDPDLPAFYFDPLINPISLRGMTAKNVSLVSHEDVIFGPSDADDDNFELLEEVEPFLADKPLENNLTAKGITLWWTPDPYNCRSGWMRRAQDMPLVKNWYMAHCPLGHPVKVRVSYQKLL</sequence>
<evidence type="ECO:0000313" key="3">
    <source>
        <dbReference type="Proteomes" id="UP000053989"/>
    </source>
</evidence>
<dbReference type="OrthoDB" id="2670725at2759"/>